<dbReference type="EMBL" id="CP006704">
    <property type="protein sequence ID" value="AIJ48689.1"/>
    <property type="molecule type" value="Genomic_DNA"/>
</dbReference>
<dbReference type="PANTHER" id="PTHR41248:SF1">
    <property type="entry name" value="NORD PROTEIN"/>
    <property type="match status" value="1"/>
</dbReference>
<dbReference type="InterPro" id="IPR036465">
    <property type="entry name" value="vWFA_dom_sf"/>
</dbReference>
<accession>A0A076PPD4</accession>
<evidence type="ECO:0000313" key="2">
    <source>
        <dbReference type="EMBL" id="AIJ48689.1"/>
    </source>
</evidence>
<dbReference type="InterPro" id="IPR051928">
    <property type="entry name" value="NorD/CobT"/>
</dbReference>
<dbReference type="KEGG" id="ctes:O987_23015"/>
<dbReference type="InterPro" id="IPR025861">
    <property type="entry name" value="CobT_VWA_dom"/>
</dbReference>
<feature type="domain" description="Cobalamin biosynthesis protein CobT VWA" evidence="1">
    <location>
        <begin position="349"/>
        <end position="561"/>
    </location>
</feature>
<dbReference type="InterPro" id="IPR006538">
    <property type="entry name" value="CobT"/>
</dbReference>
<dbReference type="SUPFAM" id="SSF53300">
    <property type="entry name" value="vWA-like"/>
    <property type="match status" value="1"/>
</dbReference>
<dbReference type="Pfam" id="PF06213">
    <property type="entry name" value="CobT"/>
    <property type="match status" value="1"/>
</dbReference>
<sequence>MSAETSGPASLSRMEAWGGAMLRAITGDASLQWSGQTLYRGTTPIPQAAAHHSQVPLLQTDQRGLLDSMGLRLQWSDQVLFQAHLPQDPVECMVFELLEQLRVESLVPEAWPGARENMRQRFVNWCQAFVDSGLTESSLGILLFAVAITAWSRLTGHEIPERMADLVESTRMSMACPLGRHWDRLRRFRDRQQQFVQPALAVSRWVGMAVRAAQEDAPRGAGGPRRRSSFALPLHFESQSQDGMPVAQSGDSRAWAGTAQSYRVFTREFDREVQAGELIRALQLAQFREQMDEELARSGWQQAGRLARYLQQRLASTQRNGWNFGLEEGHLDGSRLSLLVTDPQQRAIFKDEMQRPVNETAVTILMDCSGSMKTFARPLSLLLDVLGRSLEMAGASVEILGFSTQAWNGGRTRRRWQRAGQPQFPGRLNERLHIVFKDGAKPWRHARHGIAALRKPDIFREGIDGEAVEWACQRLRAKTAQRRILLVVSDGCPMDTATHQANDEHYLDQHLRQVLAAQERMGGVKVCALGVGLDLGIFYRQRLAVDLQHDIDEALLFSVAEMLCRR</sequence>
<name>A0A076PPD4_COMTE</name>
<proteinExistence type="predicted"/>
<evidence type="ECO:0000313" key="3">
    <source>
        <dbReference type="Proteomes" id="UP000028782"/>
    </source>
</evidence>
<organism evidence="2 3">
    <name type="scientific">Comamonas testosteroni TK102</name>
    <dbReference type="NCBI Taxonomy" id="1392005"/>
    <lineage>
        <taxon>Bacteria</taxon>
        <taxon>Pseudomonadati</taxon>
        <taxon>Pseudomonadota</taxon>
        <taxon>Betaproteobacteria</taxon>
        <taxon>Burkholderiales</taxon>
        <taxon>Comamonadaceae</taxon>
        <taxon>Comamonas</taxon>
    </lineage>
</organism>
<dbReference type="Proteomes" id="UP000028782">
    <property type="component" value="Chromosome"/>
</dbReference>
<dbReference type="PANTHER" id="PTHR41248">
    <property type="entry name" value="NORD PROTEIN"/>
    <property type="match status" value="1"/>
</dbReference>
<dbReference type="Pfam" id="PF11775">
    <property type="entry name" value="CobT_C"/>
    <property type="match status" value="1"/>
</dbReference>
<dbReference type="HOGENOM" id="CLU_031624_0_0_4"/>
<reference evidence="2 3" key="1">
    <citation type="journal article" date="2014" name="Genome Announc.">
        <title>Complete Genome Sequence of Polychlorinated Biphenyl Degrader Comamonas testosteroni TK102 (NBRC 109938).</title>
        <authorList>
            <person name="Fukuda K."/>
            <person name="Hosoyama A."/>
            <person name="Tsuchikane K."/>
            <person name="Ohji S."/>
            <person name="Yamazoe A."/>
            <person name="Fujita N."/>
            <person name="Shintani M."/>
            <person name="Kimbara K."/>
        </authorList>
    </citation>
    <scope>NUCLEOTIDE SEQUENCE [LARGE SCALE GENOMIC DNA]</scope>
    <source>
        <strain evidence="2">TK102</strain>
    </source>
</reference>
<dbReference type="GO" id="GO:0009236">
    <property type="term" value="P:cobalamin biosynthetic process"/>
    <property type="evidence" value="ECO:0007669"/>
    <property type="project" value="InterPro"/>
</dbReference>
<dbReference type="Gene3D" id="3.40.50.410">
    <property type="entry name" value="von Willebrand factor, type A domain"/>
    <property type="match status" value="1"/>
</dbReference>
<dbReference type="AlphaFoldDB" id="A0A076PPD4"/>
<dbReference type="RefSeq" id="WP_043374829.1">
    <property type="nucleotide sequence ID" value="NZ_CP006704.1"/>
</dbReference>
<dbReference type="PIRSF" id="PIRSF031715">
    <property type="entry name" value="Cob_chel_CobT"/>
    <property type="match status" value="1"/>
</dbReference>
<evidence type="ECO:0000259" key="1">
    <source>
        <dbReference type="Pfam" id="PF11775"/>
    </source>
</evidence>
<gene>
    <name evidence="2" type="ORF">O987_23015</name>
</gene>
<protein>
    <submittedName>
        <fullName evidence="2">Cobaltochelatase</fullName>
    </submittedName>
</protein>